<dbReference type="EMBL" id="QEKI01000028">
    <property type="protein sequence ID" value="PVY36085.1"/>
    <property type="molecule type" value="Genomic_DNA"/>
</dbReference>
<feature type="signal peptide" evidence="2">
    <location>
        <begin position="1"/>
        <end position="19"/>
    </location>
</feature>
<organism evidence="3 4">
    <name type="scientific">Pontibacter virosus</name>
    <dbReference type="NCBI Taxonomy" id="1765052"/>
    <lineage>
        <taxon>Bacteria</taxon>
        <taxon>Pseudomonadati</taxon>
        <taxon>Bacteroidota</taxon>
        <taxon>Cytophagia</taxon>
        <taxon>Cytophagales</taxon>
        <taxon>Hymenobacteraceae</taxon>
        <taxon>Pontibacter</taxon>
    </lineage>
</organism>
<name>A0A2U1AI92_9BACT</name>
<evidence type="ECO:0000313" key="3">
    <source>
        <dbReference type="EMBL" id="PVY36085.1"/>
    </source>
</evidence>
<reference evidence="3 4" key="1">
    <citation type="submission" date="2018-04" db="EMBL/GenBank/DDBJ databases">
        <title>Genomic Encyclopedia of Type Strains, Phase IV (KMG-IV): sequencing the most valuable type-strain genomes for metagenomic binning, comparative biology and taxonomic classification.</title>
        <authorList>
            <person name="Goeker M."/>
        </authorList>
    </citation>
    <scope>NUCLEOTIDE SEQUENCE [LARGE SCALE GENOMIC DNA]</scope>
    <source>
        <strain evidence="3 4">DSM 100231</strain>
    </source>
</reference>
<dbReference type="AlphaFoldDB" id="A0A2U1AI92"/>
<evidence type="ECO:0000313" key="4">
    <source>
        <dbReference type="Proteomes" id="UP000245466"/>
    </source>
</evidence>
<sequence>MRKLVLLVCLSLFCHSTYSCECIPKRWEAGVVSDRIENTDLIFIGEVFSLDSGTYKIRVVDLFKGQVASDTLIGYNSYNDCYTMTVTKGLWIIYTGLDKHGRIPEVPACGVVLSRSLTEPENQFVIVPPPPSDKLDSIAVEAFYKAQEREQLLLHMKNWMNEYVLLTNYRNKVKEAEPTEKKNSDTLTYVALGLAIMSLLMVLLKK</sequence>
<keyword evidence="4" id="KW-1185">Reference proteome</keyword>
<keyword evidence="1" id="KW-0812">Transmembrane</keyword>
<dbReference type="PROSITE" id="PS51257">
    <property type="entry name" value="PROKAR_LIPOPROTEIN"/>
    <property type="match status" value="1"/>
</dbReference>
<keyword evidence="1" id="KW-0472">Membrane</keyword>
<evidence type="ECO:0000256" key="1">
    <source>
        <dbReference type="SAM" id="Phobius"/>
    </source>
</evidence>
<protein>
    <recommendedName>
        <fullName evidence="5">Tissue inhibitor of metalloproteinase</fullName>
    </recommendedName>
</protein>
<accession>A0A2U1AI92</accession>
<proteinExistence type="predicted"/>
<dbReference type="OrthoDB" id="894281at2"/>
<evidence type="ECO:0000256" key="2">
    <source>
        <dbReference type="SAM" id="SignalP"/>
    </source>
</evidence>
<feature type="chain" id="PRO_5015403204" description="Tissue inhibitor of metalloproteinase" evidence="2">
    <location>
        <begin position="20"/>
        <end position="206"/>
    </location>
</feature>
<comment type="caution">
    <text evidence="3">The sequence shown here is derived from an EMBL/GenBank/DDBJ whole genome shotgun (WGS) entry which is preliminary data.</text>
</comment>
<evidence type="ECO:0008006" key="5">
    <source>
        <dbReference type="Google" id="ProtNLM"/>
    </source>
</evidence>
<keyword evidence="1" id="KW-1133">Transmembrane helix</keyword>
<dbReference type="RefSeq" id="WP_116545463.1">
    <property type="nucleotide sequence ID" value="NZ_QEKI01000028.1"/>
</dbReference>
<gene>
    <name evidence="3" type="ORF">C8E01_12810</name>
</gene>
<keyword evidence="2" id="KW-0732">Signal</keyword>
<feature type="transmembrane region" description="Helical" evidence="1">
    <location>
        <begin position="186"/>
        <end position="204"/>
    </location>
</feature>
<dbReference type="Proteomes" id="UP000245466">
    <property type="component" value="Unassembled WGS sequence"/>
</dbReference>